<protein>
    <recommendedName>
        <fullName evidence="4">DDE-1 domain-containing protein</fullName>
    </recommendedName>
</protein>
<evidence type="ECO:0008006" key="4">
    <source>
        <dbReference type="Google" id="ProtNLM"/>
    </source>
</evidence>
<gene>
    <name evidence="2" type="ORF">PPTG_11028</name>
</gene>
<sequence length="106" mass="12201">MDVTARLSIDGRNRGSECPSPDTEGPKVKFPVFEKQLLVVSTHNPKNAYYDKRIMLQWVKDVWTPSVTFCRLLLLDSLKVYKMGIVREQLQQAKSDWSSSEQVLLD</sequence>
<feature type="region of interest" description="Disordered" evidence="1">
    <location>
        <begin position="1"/>
        <end position="26"/>
    </location>
</feature>
<proteinExistence type="predicted"/>
<reference evidence="3" key="1">
    <citation type="submission" date="2011-12" db="EMBL/GenBank/DDBJ databases">
        <authorList>
            <consortium name="The Broad Institute Genome Sequencing Platform"/>
            <person name="Russ C."/>
            <person name="Tyler B."/>
            <person name="Panabieres F."/>
            <person name="Shan W."/>
            <person name="Tripathy S."/>
            <person name="Grunwald N."/>
            <person name="Machado M."/>
            <person name="Young S.K."/>
            <person name="Zeng Q."/>
            <person name="Gargeya S."/>
            <person name="Fitzgerald M."/>
            <person name="Haas B."/>
            <person name="Abouelleil A."/>
            <person name="Alvarado L."/>
            <person name="Arachchi H.M."/>
            <person name="Berlin A."/>
            <person name="Chapman S.B."/>
            <person name="Gearin G."/>
            <person name="Goldberg J."/>
            <person name="Griggs A."/>
            <person name="Gujja S."/>
            <person name="Hansen M."/>
            <person name="Heiman D."/>
            <person name="Howarth C."/>
            <person name="Larimer J."/>
            <person name="Lui A."/>
            <person name="MacDonald P.J.P."/>
            <person name="McCowen C."/>
            <person name="Montmayeur A."/>
            <person name="Murphy C."/>
            <person name="Neiman D."/>
            <person name="Pearson M."/>
            <person name="Priest M."/>
            <person name="Roberts A."/>
            <person name="Saif S."/>
            <person name="Shea T."/>
            <person name="Sisk P."/>
            <person name="Stolte C."/>
            <person name="Sykes S."/>
            <person name="Wortman J."/>
            <person name="Nusbaum C."/>
            <person name="Birren B."/>
        </authorList>
    </citation>
    <scope>NUCLEOTIDE SEQUENCE [LARGE SCALE GENOMIC DNA]</scope>
    <source>
        <strain evidence="3">INRA-310</strain>
    </source>
</reference>
<dbReference type="RefSeq" id="XP_008905524.1">
    <property type="nucleotide sequence ID" value="XM_008907276.1"/>
</dbReference>
<dbReference type="AlphaFoldDB" id="W2Q6Z5"/>
<dbReference type="EMBL" id="KI669586">
    <property type="protein sequence ID" value="ETN08963.1"/>
    <property type="molecule type" value="Genomic_DNA"/>
</dbReference>
<evidence type="ECO:0000256" key="1">
    <source>
        <dbReference type="SAM" id="MobiDB-lite"/>
    </source>
</evidence>
<organism evidence="2 3">
    <name type="scientific">Phytophthora nicotianae (strain INRA-310)</name>
    <name type="common">Phytophthora parasitica</name>
    <dbReference type="NCBI Taxonomy" id="761204"/>
    <lineage>
        <taxon>Eukaryota</taxon>
        <taxon>Sar</taxon>
        <taxon>Stramenopiles</taxon>
        <taxon>Oomycota</taxon>
        <taxon>Peronosporomycetes</taxon>
        <taxon>Peronosporales</taxon>
        <taxon>Peronosporaceae</taxon>
        <taxon>Phytophthora</taxon>
    </lineage>
</organism>
<dbReference type="VEuPathDB" id="FungiDB:PPTG_11028"/>
<accession>W2Q6Z5</accession>
<evidence type="ECO:0000313" key="3">
    <source>
        <dbReference type="Proteomes" id="UP000018817"/>
    </source>
</evidence>
<dbReference type="Proteomes" id="UP000018817">
    <property type="component" value="Unassembled WGS sequence"/>
</dbReference>
<evidence type="ECO:0000313" key="2">
    <source>
        <dbReference type="EMBL" id="ETN08963.1"/>
    </source>
</evidence>
<name>W2Q6Z5_PHYN3</name>
<reference evidence="2 3" key="2">
    <citation type="submission" date="2013-11" db="EMBL/GenBank/DDBJ databases">
        <title>The Genome Sequence of Phytophthora parasitica INRA-310.</title>
        <authorList>
            <consortium name="The Broad Institute Genomics Platform"/>
            <person name="Russ C."/>
            <person name="Tyler B."/>
            <person name="Panabieres F."/>
            <person name="Shan W."/>
            <person name="Tripathy S."/>
            <person name="Grunwald N."/>
            <person name="Machado M."/>
            <person name="Johnson C.S."/>
            <person name="Arredondo F."/>
            <person name="Hong C."/>
            <person name="Coffey M."/>
            <person name="Young S.K."/>
            <person name="Zeng Q."/>
            <person name="Gargeya S."/>
            <person name="Fitzgerald M."/>
            <person name="Abouelleil A."/>
            <person name="Alvarado L."/>
            <person name="Chapman S.B."/>
            <person name="Gainer-Dewar J."/>
            <person name="Goldberg J."/>
            <person name="Griggs A."/>
            <person name="Gujja S."/>
            <person name="Hansen M."/>
            <person name="Howarth C."/>
            <person name="Imamovic A."/>
            <person name="Ireland A."/>
            <person name="Larimer J."/>
            <person name="McCowan C."/>
            <person name="Murphy C."/>
            <person name="Pearson M."/>
            <person name="Poon T.W."/>
            <person name="Priest M."/>
            <person name="Roberts A."/>
            <person name="Saif S."/>
            <person name="Shea T."/>
            <person name="Sykes S."/>
            <person name="Wortman J."/>
            <person name="Nusbaum C."/>
            <person name="Birren B."/>
        </authorList>
    </citation>
    <scope>NUCLEOTIDE SEQUENCE [LARGE SCALE GENOMIC DNA]</scope>
    <source>
        <strain evidence="2 3">INRA-310</strain>
    </source>
</reference>
<dbReference type="GeneID" id="20180603"/>